<evidence type="ECO:0000313" key="3">
    <source>
        <dbReference type="EMBL" id="PAV64896.1"/>
    </source>
</evidence>
<dbReference type="EMBL" id="LIAE01010235">
    <property type="protein sequence ID" value="PAV64896.1"/>
    <property type="molecule type" value="Genomic_DNA"/>
</dbReference>
<feature type="compositionally biased region" description="Basic and acidic residues" evidence="1">
    <location>
        <begin position="10"/>
        <end position="23"/>
    </location>
</feature>
<evidence type="ECO:0000313" key="4">
    <source>
        <dbReference type="Proteomes" id="UP000218231"/>
    </source>
</evidence>
<accession>A0A2A2JT23</accession>
<reference evidence="3 4" key="1">
    <citation type="journal article" date="2017" name="Curr. Biol.">
        <title>Genome architecture and evolution of a unichromosomal asexual nematode.</title>
        <authorList>
            <person name="Fradin H."/>
            <person name="Zegar C."/>
            <person name="Gutwein M."/>
            <person name="Lucas J."/>
            <person name="Kovtun M."/>
            <person name="Corcoran D."/>
            <person name="Baugh L.R."/>
            <person name="Kiontke K."/>
            <person name="Gunsalus K."/>
            <person name="Fitch D.H."/>
            <person name="Piano F."/>
        </authorList>
    </citation>
    <scope>NUCLEOTIDE SEQUENCE [LARGE SCALE GENOMIC DNA]</scope>
    <source>
        <strain evidence="3">PF1309</strain>
    </source>
</reference>
<evidence type="ECO:0000256" key="2">
    <source>
        <dbReference type="SAM" id="Phobius"/>
    </source>
</evidence>
<name>A0A2A2JT23_9BILA</name>
<gene>
    <name evidence="3" type="ORF">WR25_07452</name>
</gene>
<protein>
    <submittedName>
        <fullName evidence="3">Uncharacterized protein</fullName>
    </submittedName>
</protein>
<keyword evidence="2" id="KW-0812">Transmembrane</keyword>
<dbReference type="SUPFAM" id="SSF103481">
    <property type="entry name" value="Multidrug resistance efflux transporter EmrE"/>
    <property type="match status" value="1"/>
</dbReference>
<evidence type="ECO:0000256" key="1">
    <source>
        <dbReference type="SAM" id="MobiDB-lite"/>
    </source>
</evidence>
<keyword evidence="2" id="KW-1133">Transmembrane helix</keyword>
<keyword evidence="4" id="KW-1185">Reference proteome</keyword>
<dbReference type="PANTHER" id="PTHR31965">
    <property type="entry name" value="TRANSMEMBRANE PROTEIN 42"/>
    <property type="match status" value="1"/>
</dbReference>
<dbReference type="OrthoDB" id="5854584at2759"/>
<dbReference type="InterPro" id="IPR037185">
    <property type="entry name" value="EmrE-like"/>
</dbReference>
<dbReference type="InterPro" id="IPR039632">
    <property type="entry name" value="TMEM42"/>
</dbReference>
<dbReference type="AlphaFoldDB" id="A0A2A2JT23"/>
<dbReference type="Proteomes" id="UP000218231">
    <property type="component" value="Unassembled WGS sequence"/>
</dbReference>
<feature type="transmembrane region" description="Helical" evidence="2">
    <location>
        <begin position="100"/>
        <end position="121"/>
    </location>
</feature>
<feature type="transmembrane region" description="Helical" evidence="2">
    <location>
        <begin position="68"/>
        <end position="88"/>
    </location>
</feature>
<dbReference type="STRING" id="2018661.A0A2A2JT23"/>
<organism evidence="3 4">
    <name type="scientific">Diploscapter pachys</name>
    <dbReference type="NCBI Taxonomy" id="2018661"/>
    <lineage>
        <taxon>Eukaryota</taxon>
        <taxon>Metazoa</taxon>
        <taxon>Ecdysozoa</taxon>
        <taxon>Nematoda</taxon>
        <taxon>Chromadorea</taxon>
        <taxon>Rhabditida</taxon>
        <taxon>Rhabditina</taxon>
        <taxon>Rhabditomorpha</taxon>
        <taxon>Rhabditoidea</taxon>
        <taxon>Rhabditidae</taxon>
        <taxon>Diploscapter</taxon>
    </lineage>
</organism>
<feature type="transmembrane region" description="Helical" evidence="2">
    <location>
        <begin position="127"/>
        <end position="145"/>
    </location>
</feature>
<proteinExistence type="predicted"/>
<comment type="caution">
    <text evidence="3">The sequence shown here is derived from an EMBL/GenBank/DDBJ whole genome shotgun (WGS) entry which is preliminary data.</text>
</comment>
<sequence>MTQVMNRKSAKSEDVTSKIDSKNEGGKSNAGFFGSKTFAIFAMAAGFCGASAAIVGKLTFSGWNHSGPIAYLWLSLFIGLNVLMWMLYVKSLALSRSTTVAMLCSMGTNLTITGILSWAFLNEMHSWLWWIGNLVTQIGIAIILLDSSNVVEHGKKD</sequence>
<keyword evidence="2" id="KW-0472">Membrane</keyword>
<feature type="region of interest" description="Disordered" evidence="1">
    <location>
        <begin position="1"/>
        <end position="23"/>
    </location>
</feature>
<dbReference type="PANTHER" id="PTHR31965:SF1">
    <property type="entry name" value="TRANSMEMBRANE PROTEIN 42"/>
    <property type="match status" value="1"/>
</dbReference>
<feature type="transmembrane region" description="Helical" evidence="2">
    <location>
        <begin position="37"/>
        <end position="56"/>
    </location>
</feature>